<evidence type="ECO:0000256" key="1">
    <source>
        <dbReference type="SAM" id="MobiDB-lite"/>
    </source>
</evidence>
<sequence>EQGGCVQLRPLRPHQEHQQRLRDGQQPAEAAILRPPLRELLSSSTPIYCDACAWLAAPASSPVRLLYIIYSDIPSDGVTTSAVNGIGRSTAAHRKAQGTLRDYDA</sequence>
<accession>A0A4Y2QYG2</accession>
<keyword evidence="3" id="KW-1185">Reference proteome</keyword>
<gene>
    <name evidence="2" type="ORF">AVEN_9173_1</name>
</gene>
<evidence type="ECO:0000313" key="3">
    <source>
        <dbReference type="Proteomes" id="UP000499080"/>
    </source>
</evidence>
<dbReference type="AlphaFoldDB" id="A0A4Y2QYG2"/>
<dbReference type="EMBL" id="BGPR01141254">
    <property type="protein sequence ID" value="GBN68169.1"/>
    <property type="molecule type" value="Genomic_DNA"/>
</dbReference>
<feature type="non-terminal residue" evidence="2">
    <location>
        <position position="1"/>
    </location>
</feature>
<evidence type="ECO:0000313" key="2">
    <source>
        <dbReference type="EMBL" id="GBN68169.1"/>
    </source>
</evidence>
<reference evidence="2 3" key="1">
    <citation type="journal article" date="2019" name="Sci. Rep.">
        <title>Orb-weaving spider Araneus ventricosus genome elucidates the spidroin gene catalogue.</title>
        <authorList>
            <person name="Kono N."/>
            <person name="Nakamura H."/>
            <person name="Ohtoshi R."/>
            <person name="Moran D.A.P."/>
            <person name="Shinohara A."/>
            <person name="Yoshida Y."/>
            <person name="Fujiwara M."/>
            <person name="Mori M."/>
            <person name="Tomita M."/>
            <person name="Arakawa K."/>
        </authorList>
    </citation>
    <scope>NUCLEOTIDE SEQUENCE [LARGE SCALE GENOMIC DNA]</scope>
</reference>
<organism evidence="2 3">
    <name type="scientific">Araneus ventricosus</name>
    <name type="common">Orbweaver spider</name>
    <name type="synonym">Epeira ventricosa</name>
    <dbReference type="NCBI Taxonomy" id="182803"/>
    <lineage>
        <taxon>Eukaryota</taxon>
        <taxon>Metazoa</taxon>
        <taxon>Ecdysozoa</taxon>
        <taxon>Arthropoda</taxon>
        <taxon>Chelicerata</taxon>
        <taxon>Arachnida</taxon>
        <taxon>Araneae</taxon>
        <taxon>Araneomorphae</taxon>
        <taxon>Entelegynae</taxon>
        <taxon>Araneoidea</taxon>
        <taxon>Araneidae</taxon>
        <taxon>Araneus</taxon>
    </lineage>
</organism>
<feature type="compositionally biased region" description="Basic and acidic residues" evidence="1">
    <location>
        <begin position="13"/>
        <end position="23"/>
    </location>
</feature>
<proteinExistence type="predicted"/>
<comment type="caution">
    <text evidence="2">The sequence shown here is derived from an EMBL/GenBank/DDBJ whole genome shotgun (WGS) entry which is preliminary data.</text>
</comment>
<protein>
    <submittedName>
        <fullName evidence="2">Uncharacterized protein</fullName>
    </submittedName>
</protein>
<feature type="region of interest" description="Disordered" evidence="1">
    <location>
        <begin position="1"/>
        <end position="28"/>
    </location>
</feature>
<name>A0A4Y2QYG2_ARAVE</name>
<dbReference type="Proteomes" id="UP000499080">
    <property type="component" value="Unassembled WGS sequence"/>
</dbReference>